<dbReference type="Proteomes" id="UP001319827">
    <property type="component" value="Chromosome"/>
</dbReference>
<feature type="transmembrane region" description="Helical" evidence="9">
    <location>
        <begin position="189"/>
        <end position="207"/>
    </location>
</feature>
<evidence type="ECO:0000256" key="7">
    <source>
        <dbReference type="ARBA" id="ARBA00023012"/>
    </source>
</evidence>
<dbReference type="InterPro" id="IPR036097">
    <property type="entry name" value="HisK_dim/P_sf"/>
</dbReference>
<evidence type="ECO:0000259" key="10">
    <source>
        <dbReference type="PROSITE" id="PS50109"/>
    </source>
</evidence>
<keyword evidence="13" id="KW-1185">Reference proteome</keyword>
<keyword evidence="9" id="KW-0812">Transmembrane</keyword>
<evidence type="ECO:0000256" key="2">
    <source>
        <dbReference type="ARBA" id="ARBA00004370"/>
    </source>
</evidence>
<dbReference type="CDD" id="cd16922">
    <property type="entry name" value="HATPase_EvgS-ArcB-TorS-like"/>
    <property type="match status" value="1"/>
</dbReference>
<reference evidence="12 13" key="1">
    <citation type="journal article" date="2016" name="C (Basel)">
        <title>Selective Growth of and Electricity Production by Marine Exoelectrogenic Bacteria in Self-Aggregated Hydrogel of Microbially Reduced Graphene Oxide.</title>
        <authorList>
            <person name="Yoshida N."/>
            <person name="Goto Y."/>
            <person name="Miyata Y."/>
        </authorList>
    </citation>
    <scope>NUCLEOTIDE SEQUENCE [LARGE SCALE GENOMIC DNA]</scope>
    <source>
        <strain evidence="12 13">NIT-T3</strain>
    </source>
</reference>
<comment type="subcellular location">
    <subcellularLocation>
        <location evidence="2">Membrane</location>
    </subcellularLocation>
</comment>
<evidence type="ECO:0000256" key="6">
    <source>
        <dbReference type="ARBA" id="ARBA00022777"/>
    </source>
</evidence>
<name>A0ABM8HV35_9BACT</name>
<dbReference type="Pfam" id="PF02518">
    <property type="entry name" value="HATPase_c"/>
    <property type="match status" value="1"/>
</dbReference>
<evidence type="ECO:0000256" key="4">
    <source>
        <dbReference type="ARBA" id="ARBA00022553"/>
    </source>
</evidence>
<dbReference type="Gene3D" id="3.30.565.10">
    <property type="entry name" value="Histidine kinase-like ATPase, C-terminal domain"/>
    <property type="match status" value="1"/>
</dbReference>
<dbReference type="SUPFAM" id="SSF47384">
    <property type="entry name" value="Homodimeric domain of signal transducing histidine kinase"/>
    <property type="match status" value="1"/>
</dbReference>
<dbReference type="SUPFAM" id="SSF55874">
    <property type="entry name" value="ATPase domain of HSP90 chaperone/DNA topoisomerase II/histidine kinase"/>
    <property type="match status" value="1"/>
</dbReference>
<keyword evidence="9" id="KW-0472">Membrane</keyword>
<feature type="region of interest" description="Disordered" evidence="8">
    <location>
        <begin position="522"/>
        <end position="571"/>
    </location>
</feature>
<protein>
    <recommendedName>
        <fullName evidence="3">histidine kinase</fullName>
        <ecNumber evidence="3">2.7.13.3</ecNumber>
    </recommendedName>
</protein>
<keyword evidence="6" id="KW-0418">Kinase</keyword>
<dbReference type="RefSeq" id="WP_221251833.1">
    <property type="nucleotide sequence ID" value="NZ_AP024355.1"/>
</dbReference>
<dbReference type="InterPro" id="IPR003661">
    <property type="entry name" value="HisK_dim/P_dom"/>
</dbReference>
<dbReference type="InterPro" id="IPR005467">
    <property type="entry name" value="His_kinase_dom"/>
</dbReference>
<evidence type="ECO:0000259" key="11">
    <source>
        <dbReference type="PROSITE" id="PS50885"/>
    </source>
</evidence>
<evidence type="ECO:0000256" key="3">
    <source>
        <dbReference type="ARBA" id="ARBA00012438"/>
    </source>
</evidence>
<accession>A0ABM8HV35</accession>
<dbReference type="InterPro" id="IPR004358">
    <property type="entry name" value="Sig_transdc_His_kin-like_C"/>
</dbReference>
<dbReference type="PANTHER" id="PTHR43711:SF26">
    <property type="entry name" value="SENSOR HISTIDINE KINASE RCSC"/>
    <property type="match status" value="1"/>
</dbReference>
<dbReference type="PROSITE" id="PS50109">
    <property type="entry name" value="HIS_KIN"/>
    <property type="match status" value="1"/>
</dbReference>
<proteinExistence type="predicted"/>
<dbReference type="Gene3D" id="6.10.340.10">
    <property type="match status" value="1"/>
</dbReference>
<sequence>MIKRLTEMKIWASFRTRLLGVVTFGILCLALTAALTTAWVTSRQAQAQMVAQGLQITDALAGQSTLALLYASRENAERPLQAIMGFPNVEKAGIFDVQGRALIVSGNQDASHPPYPAAGLQEPILANETHFAWHFFAPVYAGTSPAVGDSEDSPFQLDPPPREFLGYAYVTMNKGALHALNVKILANNLAIGLSFAVLLLLILNLTIKRLTRPLSELASLMGEAEQQKRYVHADLKGAYEVTHMAGVFNRMMSSLEEQDQQLRQHGEILQTEVALRTQELVQARDAALSASRHKSEFLANMSHELRTPLQSIIGYADVVREELEVEGMDENIRDMERITNNAKRLLSMINDILRLSKIEAGRMELKLQMVDLRQLAQEAAETVQPILQRNKNQLETRLHVTQELELDREKLLQAVLNLLSNAGKFTNNGTIFLDIAQGDKLLTVKVTDTGIGLTPEQQHVIFEEFRQVDGSFTRQFEGTGLGLAITRRFCELMGGRIEVDSEYGRGSAFTIRIPLPISVVSEHEKSPAPDTLAGDGIKDAPSNSSKKDPVLNDQRGTGRFLAQGEVKCATE</sequence>
<evidence type="ECO:0000313" key="12">
    <source>
        <dbReference type="EMBL" id="BCR04381.1"/>
    </source>
</evidence>
<feature type="domain" description="Histidine kinase" evidence="10">
    <location>
        <begin position="300"/>
        <end position="517"/>
    </location>
</feature>
<dbReference type="InterPro" id="IPR003660">
    <property type="entry name" value="HAMP_dom"/>
</dbReference>
<organism evidence="12 13">
    <name type="scientific">Desulfuromonas versatilis</name>
    <dbReference type="NCBI Taxonomy" id="2802975"/>
    <lineage>
        <taxon>Bacteria</taxon>
        <taxon>Pseudomonadati</taxon>
        <taxon>Thermodesulfobacteriota</taxon>
        <taxon>Desulfuromonadia</taxon>
        <taxon>Desulfuromonadales</taxon>
        <taxon>Desulfuromonadaceae</taxon>
        <taxon>Desulfuromonas</taxon>
    </lineage>
</organism>
<gene>
    <name evidence="12" type="ORF">DESUT3_14500</name>
</gene>
<comment type="catalytic activity">
    <reaction evidence="1">
        <text>ATP + protein L-histidine = ADP + protein N-phospho-L-histidine.</text>
        <dbReference type="EC" id="2.7.13.3"/>
    </reaction>
</comment>
<dbReference type="InterPro" id="IPR036890">
    <property type="entry name" value="HATPase_C_sf"/>
</dbReference>
<dbReference type="EC" id="2.7.13.3" evidence="3"/>
<dbReference type="CDD" id="cd00082">
    <property type="entry name" value="HisKA"/>
    <property type="match status" value="1"/>
</dbReference>
<feature type="domain" description="HAMP" evidence="11">
    <location>
        <begin position="208"/>
        <end position="260"/>
    </location>
</feature>
<keyword evidence="7" id="KW-0902">Two-component regulatory system</keyword>
<dbReference type="SMART" id="SM00388">
    <property type="entry name" value="HisKA"/>
    <property type="match status" value="1"/>
</dbReference>
<dbReference type="EMBL" id="AP024355">
    <property type="protein sequence ID" value="BCR04381.1"/>
    <property type="molecule type" value="Genomic_DNA"/>
</dbReference>
<evidence type="ECO:0000256" key="1">
    <source>
        <dbReference type="ARBA" id="ARBA00000085"/>
    </source>
</evidence>
<dbReference type="SMART" id="SM00304">
    <property type="entry name" value="HAMP"/>
    <property type="match status" value="1"/>
</dbReference>
<dbReference type="SMART" id="SM00387">
    <property type="entry name" value="HATPase_c"/>
    <property type="match status" value="1"/>
</dbReference>
<reference evidence="12 13" key="2">
    <citation type="journal article" date="2021" name="Int. J. Syst. Evol. Microbiol.">
        <title>Isolation and Polyphasic Characterization of Desulfuromonas versatilis sp. Nov., an Electrogenic Bacteria Capable of Versatile Metabolism Isolated from a Graphene Oxide-Reducing Enrichment Culture.</title>
        <authorList>
            <person name="Xie L."/>
            <person name="Yoshida N."/>
            <person name="Ishii S."/>
            <person name="Meng L."/>
        </authorList>
    </citation>
    <scope>NUCLEOTIDE SEQUENCE [LARGE SCALE GENOMIC DNA]</scope>
    <source>
        <strain evidence="12 13">NIT-T3</strain>
    </source>
</reference>
<dbReference type="Pfam" id="PF00512">
    <property type="entry name" value="HisKA"/>
    <property type="match status" value="1"/>
</dbReference>
<dbReference type="InterPro" id="IPR003594">
    <property type="entry name" value="HATPase_dom"/>
</dbReference>
<evidence type="ECO:0000256" key="8">
    <source>
        <dbReference type="SAM" id="MobiDB-lite"/>
    </source>
</evidence>
<keyword evidence="9" id="KW-1133">Transmembrane helix</keyword>
<keyword evidence="5" id="KW-0808">Transferase</keyword>
<dbReference type="PRINTS" id="PR00344">
    <property type="entry name" value="BCTRLSENSOR"/>
</dbReference>
<dbReference type="InterPro" id="IPR050736">
    <property type="entry name" value="Sensor_HK_Regulatory"/>
</dbReference>
<dbReference type="Gene3D" id="1.10.287.130">
    <property type="match status" value="1"/>
</dbReference>
<dbReference type="PANTHER" id="PTHR43711">
    <property type="entry name" value="TWO-COMPONENT HISTIDINE KINASE"/>
    <property type="match status" value="1"/>
</dbReference>
<keyword evidence="4" id="KW-0597">Phosphoprotein</keyword>
<evidence type="ECO:0000256" key="5">
    <source>
        <dbReference type="ARBA" id="ARBA00022679"/>
    </source>
</evidence>
<evidence type="ECO:0000313" key="13">
    <source>
        <dbReference type="Proteomes" id="UP001319827"/>
    </source>
</evidence>
<dbReference type="PROSITE" id="PS50885">
    <property type="entry name" value="HAMP"/>
    <property type="match status" value="1"/>
</dbReference>
<evidence type="ECO:0000256" key="9">
    <source>
        <dbReference type="SAM" id="Phobius"/>
    </source>
</evidence>